<dbReference type="EMBL" id="JAGEUA010000004">
    <property type="protein sequence ID" value="KAL0984775.1"/>
    <property type="molecule type" value="Genomic_DNA"/>
</dbReference>
<feature type="transmembrane region" description="Helical" evidence="9">
    <location>
        <begin position="226"/>
        <end position="245"/>
    </location>
</feature>
<evidence type="ECO:0000256" key="6">
    <source>
        <dbReference type="ARBA" id="ARBA00023136"/>
    </source>
</evidence>
<feature type="transmembrane region" description="Helical" evidence="9">
    <location>
        <begin position="265"/>
        <end position="287"/>
    </location>
</feature>
<accession>A0ABD0WWE8</accession>
<dbReference type="GO" id="GO:0005886">
    <property type="term" value="C:plasma membrane"/>
    <property type="evidence" value="ECO:0007669"/>
    <property type="project" value="UniProtKB-SubCell"/>
</dbReference>
<dbReference type="PANTHER" id="PTHR45822">
    <property type="entry name" value="FREE FATTY ACID RECEPTOR 2-RELATED"/>
    <property type="match status" value="1"/>
</dbReference>
<evidence type="ECO:0000313" key="11">
    <source>
        <dbReference type="EMBL" id="KAL0984775.1"/>
    </source>
</evidence>
<feature type="domain" description="G-protein coupled receptors family 1 profile" evidence="10">
    <location>
        <begin position="30"/>
        <end position="280"/>
    </location>
</feature>
<dbReference type="PANTHER" id="PTHR45822:SF8">
    <property type="entry name" value="FREE FATTY ACID RECEPTOR 3-RELATED"/>
    <property type="match status" value="1"/>
</dbReference>
<dbReference type="GO" id="GO:0004930">
    <property type="term" value="F:G protein-coupled receptor activity"/>
    <property type="evidence" value="ECO:0007669"/>
    <property type="project" value="UniProtKB-KW"/>
</dbReference>
<dbReference type="SUPFAM" id="SSF81321">
    <property type="entry name" value="Family A G protein-coupled receptor-like"/>
    <property type="match status" value="1"/>
</dbReference>
<dbReference type="PRINTS" id="PR01904">
    <property type="entry name" value="GPR40FAMILY"/>
</dbReference>
<feature type="transmembrane region" description="Helical" evidence="9">
    <location>
        <begin position="129"/>
        <end position="152"/>
    </location>
</feature>
<evidence type="ECO:0000256" key="8">
    <source>
        <dbReference type="ARBA" id="ARBA00023224"/>
    </source>
</evidence>
<keyword evidence="6 9" id="KW-0472">Membrane</keyword>
<feature type="transmembrane region" description="Helical" evidence="9">
    <location>
        <begin position="51"/>
        <end position="69"/>
    </location>
</feature>
<dbReference type="AlphaFoldDB" id="A0ABD0WWE8"/>
<dbReference type="Proteomes" id="UP001557470">
    <property type="component" value="Unassembled WGS sequence"/>
</dbReference>
<gene>
    <name evidence="11" type="ORF">UPYG_G00146760</name>
</gene>
<feature type="transmembrane region" description="Helical" evidence="9">
    <location>
        <begin position="190"/>
        <end position="214"/>
    </location>
</feature>
<keyword evidence="2" id="KW-1003">Cell membrane</keyword>
<comment type="caution">
    <text evidence="11">The sequence shown here is derived from an EMBL/GenBank/DDBJ whole genome shotgun (WGS) entry which is preliminary data.</text>
</comment>
<evidence type="ECO:0000313" key="12">
    <source>
        <dbReference type="Proteomes" id="UP001557470"/>
    </source>
</evidence>
<evidence type="ECO:0000256" key="4">
    <source>
        <dbReference type="ARBA" id="ARBA00022989"/>
    </source>
</evidence>
<keyword evidence="5" id="KW-0297">G-protein coupled receptor</keyword>
<evidence type="ECO:0000256" key="5">
    <source>
        <dbReference type="ARBA" id="ARBA00023040"/>
    </source>
</evidence>
<dbReference type="InterPro" id="IPR013312">
    <property type="entry name" value="GPR40-rel_orph"/>
</dbReference>
<feature type="transmembrane region" description="Helical" evidence="9">
    <location>
        <begin position="15"/>
        <end position="39"/>
    </location>
</feature>
<evidence type="ECO:0000259" key="10">
    <source>
        <dbReference type="PROSITE" id="PS50262"/>
    </source>
</evidence>
<dbReference type="PRINTS" id="PR00237">
    <property type="entry name" value="GPCRRHODOPSN"/>
</dbReference>
<dbReference type="Gene3D" id="1.20.1070.10">
    <property type="entry name" value="Rhodopsin 7-helix transmembrane proteins"/>
    <property type="match status" value="1"/>
</dbReference>
<proteinExistence type="predicted"/>
<comment type="subcellular location">
    <subcellularLocation>
        <location evidence="1">Cell membrane</location>
        <topology evidence="1">Multi-pass membrane protein</topology>
    </subcellularLocation>
</comment>
<dbReference type="InterPro" id="IPR017452">
    <property type="entry name" value="GPCR_Rhodpsn_7TM"/>
</dbReference>
<sequence length="332" mass="38697">MLSEEEDYTHGHRSLVLLVYIVIFLIGFPANLVAFYTFSKKVRHKSIPIDILLLNLTLSDLLFLLFLPFKMKEADDYMKWNMPNFLCPLTSFVFYSTIYNSTYFLTAISIERYLGVAFPIQYKLKRRPLYAMVASLFFWVISMAHVSIVYIMQYFEHSNTTQTTPLELNICYENFTQEQMEVLMPVRLELFLFFFCVPFIICSFCYINFVWILSKRPNISRKKRQQAIGLSLGTLLVFVVCFAPFNLTHLVGFINWESPSWRVDAVLSSSLNASLDPIIFYFSSAALRVTFHHLFKSLVERVQSFCCGCKGLYCPQLFWSRAQDSTPSANDR</sequence>
<dbReference type="PROSITE" id="PS50262">
    <property type="entry name" value="G_PROTEIN_RECEP_F1_2"/>
    <property type="match status" value="1"/>
</dbReference>
<keyword evidence="8" id="KW-0807">Transducer</keyword>
<organism evidence="11 12">
    <name type="scientific">Umbra pygmaea</name>
    <name type="common">Eastern mudminnow</name>
    <dbReference type="NCBI Taxonomy" id="75934"/>
    <lineage>
        <taxon>Eukaryota</taxon>
        <taxon>Metazoa</taxon>
        <taxon>Chordata</taxon>
        <taxon>Craniata</taxon>
        <taxon>Vertebrata</taxon>
        <taxon>Euteleostomi</taxon>
        <taxon>Actinopterygii</taxon>
        <taxon>Neopterygii</taxon>
        <taxon>Teleostei</taxon>
        <taxon>Protacanthopterygii</taxon>
        <taxon>Esociformes</taxon>
        <taxon>Umbridae</taxon>
        <taxon>Umbra</taxon>
    </lineage>
</organism>
<evidence type="ECO:0000256" key="9">
    <source>
        <dbReference type="SAM" id="Phobius"/>
    </source>
</evidence>
<reference evidence="11 12" key="1">
    <citation type="submission" date="2024-06" db="EMBL/GenBank/DDBJ databases">
        <authorList>
            <person name="Pan Q."/>
            <person name="Wen M."/>
            <person name="Jouanno E."/>
            <person name="Zahm M."/>
            <person name="Klopp C."/>
            <person name="Cabau C."/>
            <person name="Louis A."/>
            <person name="Berthelot C."/>
            <person name="Parey E."/>
            <person name="Roest Crollius H."/>
            <person name="Montfort J."/>
            <person name="Robinson-Rechavi M."/>
            <person name="Bouchez O."/>
            <person name="Lampietro C."/>
            <person name="Lopez Roques C."/>
            <person name="Donnadieu C."/>
            <person name="Postlethwait J."/>
            <person name="Bobe J."/>
            <person name="Verreycken H."/>
            <person name="Guiguen Y."/>
        </authorList>
    </citation>
    <scope>NUCLEOTIDE SEQUENCE [LARGE SCALE GENOMIC DNA]</scope>
    <source>
        <strain evidence="11">Up_M1</strain>
        <tissue evidence="11">Testis</tissue>
    </source>
</reference>
<dbReference type="InterPro" id="IPR000276">
    <property type="entry name" value="GPCR_Rhodpsn"/>
</dbReference>
<dbReference type="CDD" id="cd15170">
    <property type="entry name" value="7tmA_FFAR2_FFAR3"/>
    <property type="match status" value="1"/>
</dbReference>
<evidence type="ECO:0000256" key="2">
    <source>
        <dbReference type="ARBA" id="ARBA00022475"/>
    </source>
</evidence>
<feature type="transmembrane region" description="Helical" evidence="9">
    <location>
        <begin position="89"/>
        <end position="108"/>
    </location>
</feature>
<evidence type="ECO:0000256" key="7">
    <source>
        <dbReference type="ARBA" id="ARBA00023170"/>
    </source>
</evidence>
<keyword evidence="7" id="KW-0675">Receptor</keyword>
<evidence type="ECO:0000256" key="1">
    <source>
        <dbReference type="ARBA" id="ARBA00004651"/>
    </source>
</evidence>
<name>A0ABD0WWE8_UMBPY</name>
<keyword evidence="12" id="KW-1185">Reference proteome</keyword>
<keyword evidence="3 9" id="KW-0812">Transmembrane</keyword>
<protein>
    <recommendedName>
        <fullName evidence="10">G-protein coupled receptors family 1 profile domain-containing protein</fullName>
    </recommendedName>
</protein>
<evidence type="ECO:0000256" key="3">
    <source>
        <dbReference type="ARBA" id="ARBA00022692"/>
    </source>
</evidence>
<dbReference type="Pfam" id="PF00001">
    <property type="entry name" value="7tm_1"/>
    <property type="match status" value="1"/>
</dbReference>
<keyword evidence="4 9" id="KW-1133">Transmembrane helix</keyword>